<organism evidence="2 3">
    <name type="scientific">Gaoshiqia sediminis</name>
    <dbReference type="NCBI Taxonomy" id="2986998"/>
    <lineage>
        <taxon>Bacteria</taxon>
        <taxon>Pseudomonadati</taxon>
        <taxon>Bacteroidota</taxon>
        <taxon>Bacteroidia</taxon>
        <taxon>Marinilabiliales</taxon>
        <taxon>Prolixibacteraceae</taxon>
        <taxon>Gaoshiqia</taxon>
    </lineage>
</organism>
<dbReference type="SMART" id="SM01321">
    <property type="entry name" value="Y1_Tnp"/>
    <property type="match status" value="1"/>
</dbReference>
<keyword evidence="3" id="KW-1185">Reference proteome</keyword>
<comment type="caution">
    <text evidence="2">The sequence shown here is derived from an EMBL/GenBank/DDBJ whole genome shotgun (WGS) entry which is preliminary data.</text>
</comment>
<name>A0AA41YEC4_9BACT</name>
<dbReference type="NCBIfam" id="NF033573">
    <property type="entry name" value="transpos_IS200"/>
    <property type="match status" value="1"/>
</dbReference>
<gene>
    <name evidence="2" type="primary">tnpA</name>
    <name evidence="2" type="ORF">N2K84_15760</name>
</gene>
<dbReference type="InterPro" id="IPR002686">
    <property type="entry name" value="Transposase_17"/>
</dbReference>
<dbReference type="PANTHER" id="PTHR33360:SF2">
    <property type="entry name" value="TRANSPOSASE FOR INSERTION SEQUENCE ELEMENT IS200"/>
    <property type="match status" value="1"/>
</dbReference>
<dbReference type="GO" id="GO:0004803">
    <property type="term" value="F:transposase activity"/>
    <property type="evidence" value="ECO:0007669"/>
    <property type="project" value="InterPro"/>
</dbReference>
<dbReference type="InterPro" id="IPR036515">
    <property type="entry name" value="Transposase_17_sf"/>
</dbReference>
<accession>A0AA41YEC4</accession>
<sequence>MANTYTQIHIQAVFSVQDRSCLIKKSWKDELYQYITGIIQNYGHKILAINGMPDHIHVFFGMRPTQSLSDLMQHVKGSSSKWINEKRFMQVQFSWQEGYGAFSYSKSHVDPVIEYIKRQEIHHHKKTFIEEYLEFLERFQVPHDERYIFKPVEYDMNDV</sequence>
<dbReference type="RefSeq" id="WP_282592790.1">
    <property type="nucleotide sequence ID" value="NZ_JAPAAF010000030.1"/>
</dbReference>
<evidence type="ECO:0000313" key="3">
    <source>
        <dbReference type="Proteomes" id="UP001163821"/>
    </source>
</evidence>
<dbReference type="GO" id="GO:0006313">
    <property type="term" value="P:DNA transposition"/>
    <property type="evidence" value="ECO:0007669"/>
    <property type="project" value="InterPro"/>
</dbReference>
<evidence type="ECO:0000259" key="1">
    <source>
        <dbReference type="SMART" id="SM01321"/>
    </source>
</evidence>
<dbReference type="EMBL" id="JAPAAF010000030">
    <property type="protein sequence ID" value="MCW0484197.1"/>
    <property type="molecule type" value="Genomic_DNA"/>
</dbReference>
<evidence type="ECO:0000313" key="2">
    <source>
        <dbReference type="EMBL" id="MCW0484197.1"/>
    </source>
</evidence>
<protein>
    <submittedName>
        <fullName evidence="2">IS200/IS605 family transposase</fullName>
    </submittedName>
</protein>
<dbReference type="SUPFAM" id="SSF143422">
    <property type="entry name" value="Transposase IS200-like"/>
    <property type="match status" value="1"/>
</dbReference>
<dbReference type="GO" id="GO:0003677">
    <property type="term" value="F:DNA binding"/>
    <property type="evidence" value="ECO:0007669"/>
    <property type="project" value="InterPro"/>
</dbReference>
<dbReference type="Pfam" id="PF01797">
    <property type="entry name" value="Y1_Tnp"/>
    <property type="match status" value="1"/>
</dbReference>
<dbReference type="Proteomes" id="UP001163821">
    <property type="component" value="Unassembled WGS sequence"/>
</dbReference>
<reference evidence="2" key="1">
    <citation type="submission" date="2022-10" db="EMBL/GenBank/DDBJ databases">
        <title>Gaoshiqiia sediminis gen. nov., sp. nov., isolated from coastal sediment.</title>
        <authorList>
            <person name="Yu W.X."/>
            <person name="Mu D.S."/>
            <person name="Du J.Z."/>
            <person name="Liang Y.Q."/>
        </authorList>
    </citation>
    <scope>NUCLEOTIDE SEQUENCE</scope>
    <source>
        <strain evidence="2">A06</strain>
    </source>
</reference>
<dbReference type="Gene3D" id="3.30.70.1290">
    <property type="entry name" value="Transposase IS200-like"/>
    <property type="match status" value="1"/>
</dbReference>
<dbReference type="AlphaFoldDB" id="A0AA41YEC4"/>
<proteinExistence type="predicted"/>
<feature type="domain" description="Transposase IS200-like" evidence="1">
    <location>
        <begin position="5"/>
        <end position="119"/>
    </location>
</feature>
<dbReference type="PANTHER" id="PTHR33360">
    <property type="entry name" value="TRANSPOSASE FOR INSERTION SEQUENCE ELEMENT IS200"/>
    <property type="match status" value="1"/>
</dbReference>